<accession>A0A6M3LH03</accession>
<reference evidence="1" key="1">
    <citation type="submission" date="2020-03" db="EMBL/GenBank/DDBJ databases">
        <title>The deep terrestrial virosphere.</title>
        <authorList>
            <person name="Holmfeldt K."/>
            <person name="Nilsson E."/>
            <person name="Simone D."/>
            <person name="Lopez-Fernandez M."/>
            <person name="Wu X."/>
            <person name="de Brujin I."/>
            <person name="Lundin D."/>
            <person name="Andersson A."/>
            <person name="Bertilsson S."/>
            <person name="Dopson M."/>
        </authorList>
    </citation>
    <scope>NUCLEOTIDE SEQUENCE</scope>
    <source>
        <strain evidence="1">MM415B04140</strain>
    </source>
</reference>
<proteinExistence type="predicted"/>
<gene>
    <name evidence="1" type="ORF">MM415B04140_0009</name>
</gene>
<name>A0A6M3LH03_9ZZZZ</name>
<dbReference type="EMBL" id="MT143170">
    <property type="protein sequence ID" value="QJA93703.1"/>
    <property type="molecule type" value="Genomic_DNA"/>
</dbReference>
<evidence type="ECO:0000313" key="1">
    <source>
        <dbReference type="EMBL" id="QJA93703.1"/>
    </source>
</evidence>
<dbReference type="Gene3D" id="1.10.3230.20">
    <property type="entry name" value="P22 tail accessory factor (Gp4)"/>
    <property type="match status" value="1"/>
</dbReference>
<dbReference type="AlphaFoldDB" id="A0A6M3LH03"/>
<sequence length="229" mass="25203">MSETALTLIKSAFRTIGVLAVGETLSANDSAIGLENMQFMFRHWSAKNIRLYYTKQETLALTGATSYTIGSGGDLDTVRPSSIRGAFIKSSAGIDSHIKIIDEEYYRRISLKSLGGAPEYLWFSPEYPLAKLFLWPVGTGTLYLDSLKPLTDPTAITSSITLPPEYDEAVKYGLAIRLAAEYGRTSAPEVVALANSSMNDLEIKNFAEQINSVRPEIIRMTNRYNIDAG</sequence>
<organism evidence="1">
    <name type="scientific">viral metagenome</name>
    <dbReference type="NCBI Taxonomy" id="1070528"/>
    <lineage>
        <taxon>unclassified sequences</taxon>
        <taxon>metagenomes</taxon>
        <taxon>organismal metagenomes</taxon>
    </lineage>
</organism>
<protein>
    <submittedName>
        <fullName evidence="1">Putative structural protein</fullName>
    </submittedName>
</protein>
<dbReference type="InterPro" id="IPR038258">
    <property type="entry name" value="Gp4_sf"/>
</dbReference>